<reference evidence="1" key="2">
    <citation type="journal article" date="2021" name="Syst. Appl. Microbiol.">
        <title>Roseomonas hellenica sp. nov., isolated from roots of wild-growing Alkanna tinctoria.</title>
        <authorList>
            <person name="Rat A."/>
            <person name="Naranjo H.D."/>
            <person name="Lebbe L."/>
            <person name="Cnockaert M."/>
            <person name="Krigas N."/>
            <person name="Grigoriadou K."/>
            <person name="Maloupa E."/>
            <person name="Willems A."/>
        </authorList>
    </citation>
    <scope>NUCLEOTIDE SEQUENCE</scope>
    <source>
        <strain evidence="1">LMG 31231</strain>
    </source>
</reference>
<evidence type="ECO:0000313" key="1">
    <source>
        <dbReference type="EMBL" id="MBR0669973.1"/>
    </source>
</evidence>
<proteinExistence type="predicted"/>
<gene>
    <name evidence="1" type="ORF">GXW76_02195</name>
</gene>
<comment type="caution">
    <text evidence="1">The sequence shown here is derived from an EMBL/GenBank/DDBJ whole genome shotgun (WGS) entry which is preliminary data.</text>
</comment>
<dbReference type="RefSeq" id="WP_211860349.1">
    <property type="nucleotide sequence ID" value="NZ_JAAEDM010000003.1"/>
</dbReference>
<keyword evidence="2" id="KW-1185">Reference proteome</keyword>
<accession>A0A9X9WS44</accession>
<name>A0A9X9WS44_9PROT</name>
<sequence length="210" mass="24394">MRHNYSRSAAERRFARVYETVEGDRCIYCGMPSDGAYDHQPPVYVLHRFASGRLVTKREIRERFGRCELVPCCTICNMGLGAYHGESNNDRRREIVNWFLCDSEFPEDKLILDVGYGLIQKYLSGHREKNIYVFPGVGRAIYIEALRGFIDGKFRSPDDFPDWLKLTQSELAEWLRGAPKRKSQYFLDMASLQSYDLVPDARSDPRGQFE</sequence>
<protein>
    <submittedName>
        <fullName evidence="1">Uncharacterized protein</fullName>
    </submittedName>
</protein>
<evidence type="ECO:0000313" key="2">
    <source>
        <dbReference type="Proteomes" id="UP001138751"/>
    </source>
</evidence>
<dbReference type="EMBL" id="JAAEDM010000003">
    <property type="protein sequence ID" value="MBR0669973.1"/>
    <property type="molecule type" value="Genomic_DNA"/>
</dbReference>
<organism evidence="1 2">
    <name type="scientific">Neoroseomonas soli</name>
    <dbReference type="NCBI Taxonomy" id="1081025"/>
    <lineage>
        <taxon>Bacteria</taxon>
        <taxon>Pseudomonadati</taxon>
        <taxon>Pseudomonadota</taxon>
        <taxon>Alphaproteobacteria</taxon>
        <taxon>Acetobacterales</taxon>
        <taxon>Acetobacteraceae</taxon>
        <taxon>Neoroseomonas</taxon>
    </lineage>
</organism>
<dbReference type="AlphaFoldDB" id="A0A9X9WS44"/>
<dbReference type="Proteomes" id="UP001138751">
    <property type="component" value="Unassembled WGS sequence"/>
</dbReference>
<reference evidence="1" key="1">
    <citation type="submission" date="2020-01" db="EMBL/GenBank/DDBJ databases">
        <authorList>
            <person name="Rat A."/>
        </authorList>
    </citation>
    <scope>NUCLEOTIDE SEQUENCE</scope>
    <source>
        <strain evidence="1">LMG 31231</strain>
    </source>
</reference>